<gene>
    <name evidence="2" type="ORF">HK099_007667</name>
</gene>
<accession>A0AAD5TWP5</accession>
<keyword evidence="3" id="KW-1185">Reference proteome</keyword>
<dbReference type="EMBL" id="JADGJW010000764">
    <property type="protein sequence ID" value="KAJ3212761.1"/>
    <property type="molecule type" value="Genomic_DNA"/>
</dbReference>
<dbReference type="AlphaFoldDB" id="A0AAD5TWP5"/>
<comment type="caution">
    <text evidence="2">The sequence shown here is derived from an EMBL/GenBank/DDBJ whole genome shotgun (WGS) entry which is preliminary data.</text>
</comment>
<reference evidence="2" key="1">
    <citation type="submission" date="2020-05" db="EMBL/GenBank/DDBJ databases">
        <title>Phylogenomic resolution of chytrid fungi.</title>
        <authorList>
            <person name="Stajich J.E."/>
            <person name="Amses K."/>
            <person name="Simmons R."/>
            <person name="Seto K."/>
            <person name="Myers J."/>
            <person name="Bonds A."/>
            <person name="Quandt C.A."/>
            <person name="Barry K."/>
            <person name="Liu P."/>
            <person name="Grigoriev I."/>
            <person name="Longcore J.E."/>
            <person name="James T.Y."/>
        </authorList>
    </citation>
    <scope>NUCLEOTIDE SEQUENCE</scope>
    <source>
        <strain evidence="2">JEL0476</strain>
    </source>
</reference>
<evidence type="ECO:0000256" key="1">
    <source>
        <dbReference type="SAM" id="MobiDB-lite"/>
    </source>
</evidence>
<evidence type="ECO:0000313" key="3">
    <source>
        <dbReference type="Proteomes" id="UP001211065"/>
    </source>
</evidence>
<organism evidence="2 3">
    <name type="scientific">Clydaea vesicula</name>
    <dbReference type="NCBI Taxonomy" id="447962"/>
    <lineage>
        <taxon>Eukaryota</taxon>
        <taxon>Fungi</taxon>
        <taxon>Fungi incertae sedis</taxon>
        <taxon>Chytridiomycota</taxon>
        <taxon>Chytridiomycota incertae sedis</taxon>
        <taxon>Chytridiomycetes</taxon>
        <taxon>Lobulomycetales</taxon>
        <taxon>Lobulomycetaceae</taxon>
        <taxon>Clydaea</taxon>
    </lineage>
</organism>
<feature type="compositionally biased region" description="Acidic residues" evidence="1">
    <location>
        <begin position="22"/>
        <end position="32"/>
    </location>
</feature>
<feature type="region of interest" description="Disordered" evidence="1">
    <location>
        <begin position="1"/>
        <end position="34"/>
    </location>
</feature>
<dbReference type="Proteomes" id="UP001211065">
    <property type="component" value="Unassembled WGS sequence"/>
</dbReference>
<feature type="non-terminal residue" evidence="2">
    <location>
        <position position="1"/>
    </location>
</feature>
<sequence>MDFSTQATFLETKNKQKRNNFDDEDDDDDSTEFDLSTTNLEKNFSSYNEEFSNDTTNNNILNNLNNIDDNNIDDNNLDDNNLDDNNLDDEDIVIYRDDDDTIVTSNQKFSSNQPLPILSMQCNKNFYDNVNNNNAVDKPSSLGVSLCIPNFNKLKHSTSANNNNNNTNEEGHVNVVLDNKSNNWVSLKLILA</sequence>
<feature type="compositionally biased region" description="Polar residues" evidence="1">
    <location>
        <begin position="1"/>
        <end position="11"/>
    </location>
</feature>
<evidence type="ECO:0000313" key="2">
    <source>
        <dbReference type="EMBL" id="KAJ3212761.1"/>
    </source>
</evidence>
<protein>
    <submittedName>
        <fullName evidence="2">Uncharacterized protein</fullName>
    </submittedName>
</protein>
<proteinExistence type="predicted"/>
<name>A0AAD5TWP5_9FUNG</name>